<dbReference type="PANTHER" id="PTHR11440">
    <property type="entry name" value="LECITHIN-CHOLESTEROL ACYLTRANSFERASE-RELATED"/>
    <property type="match status" value="1"/>
</dbReference>
<dbReference type="InterPro" id="IPR003386">
    <property type="entry name" value="LACT/PDAT_acylTrfase"/>
</dbReference>
<dbReference type="GO" id="GO:0008374">
    <property type="term" value="F:O-acyltransferase activity"/>
    <property type="evidence" value="ECO:0007669"/>
    <property type="project" value="InterPro"/>
</dbReference>
<dbReference type="GO" id="GO:0006629">
    <property type="term" value="P:lipid metabolic process"/>
    <property type="evidence" value="ECO:0007669"/>
    <property type="project" value="InterPro"/>
</dbReference>
<sequence length="455" mass="50056">MHVYRASDARPAPMAEVQALPDREAVDGDSGLFSFLDPPHTRAIARAPAPRGSTTSRAQNVSLPAIVLVTGLTASNLWADVDASKDGGNCGPHFFCSCNLKDEKLWLNHLEVLPFVIDCTFHRLRLDWNMTSNRFRDFGSNVYTKYYGTGEGLGFVEPVFASLRKAFLPLGYPADNSLFADVVFDFRVGPREWEAPPGASSFYLTGDLERLRLLIEQKKKDTGRKVILTSISEGGTLTRSFLHAQNQSWKTEHILGWASLSTPFAGSKEIGFHFLSGDSAYKKLLPWLDVKKFRDTTEAWSGLMAVAPIPSGIPEADDAPYIVTPYTNFSVKRYRDALVRAGRWVTADVWNFSIPEVVAPTVPPGVPMLCLRGTGIKTIAKVTYDTDDMSDASAPEFEYDLGGDGTVHHESLVACERWTNAPNVSSKAYNNVTHSGILSSEAALADIVRWVSSLI</sequence>
<organism evidence="1">
    <name type="scientific">Prymnesium polylepis</name>
    <dbReference type="NCBI Taxonomy" id="72548"/>
    <lineage>
        <taxon>Eukaryota</taxon>
        <taxon>Haptista</taxon>
        <taxon>Haptophyta</taxon>
        <taxon>Prymnesiophyceae</taxon>
        <taxon>Prymnesiales</taxon>
        <taxon>Prymnesiaceae</taxon>
        <taxon>Prymnesium</taxon>
    </lineage>
</organism>
<protein>
    <recommendedName>
        <fullName evidence="2">Lecithin-cholesterol acyltransferase</fullName>
    </recommendedName>
</protein>
<evidence type="ECO:0008006" key="2">
    <source>
        <dbReference type="Google" id="ProtNLM"/>
    </source>
</evidence>
<dbReference type="AlphaFoldDB" id="A0A7S4MIU6"/>
<reference evidence="1" key="1">
    <citation type="submission" date="2021-01" db="EMBL/GenBank/DDBJ databases">
        <authorList>
            <person name="Corre E."/>
            <person name="Pelletier E."/>
            <person name="Niang G."/>
            <person name="Scheremetjew M."/>
            <person name="Finn R."/>
            <person name="Kale V."/>
            <person name="Holt S."/>
            <person name="Cochrane G."/>
            <person name="Meng A."/>
            <person name="Brown T."/>
            <person name="Cohen L."/>
        </authorList>
    </citation>
    <scope>NUCLEOTIDE SEQUENCE</scope>
    <source>
        <strain evidence="1">UIO037</strain>
    </source>
</reference>
<gene>
    <name evidence="1" type="ORF">CPOL0286_LOCUS9679</name>
</gene>
<dbReference type="SUPFAM" id="SSF53474">
    <property type="entry name" value="alpha/beta-Hydrolases"/>
    <property type="match status" value="1"/>
</dbReference>
<name>A0A7S4MIU6_9EUKA</name>
<accession>A0A7S4MIU6</accession>
<evidence type="ECO:0000313" key="1">
    <source>
        <dbReference type="EMBL" id="CAE2224610.1"/>
    </source>
</evidence>
<dbReference type="Pfam" id="PF02450">
    <property type="entry name" value="LCAT"/>
    <property type="match status" value="1"/>
</dbReference>
<dbReference type="EMBL" id="HBKO01021426">
    <property type="protein sequence ID" value="CAE2224610.1"/>
    <property type="molecule type" value="Transcribed_RNA"/>
</dbReference>
<dbReference type="Gene3D" id="3.40.50.1820">
    <property type="entry name" value="alpha/beta hydrolase"/>
    <property type="match status" value="1"/>
</dbReference>
<proteinExistence type="predicted"/>
<dbReference type="InterPro" id="IPR029058">
    <property type="entry name" value="AB_hydrolase_fold"/>
</dbReference>